<organism evidence="1 2">
    <name type="scientific">Archangium violaceum Cb vi76</name>
    <dbReference type="NCBI Taxonomy" id="1406225"/>
    <lineage>
        <taxon>Bacteria</taxon>
        <taxon>Pseudomonadati</taxon>
        <taxon>Myxococcota</taxon>
        <taxon>Myxococcia</taxon>
        <taxon>Myxococcales</taxon>
        <taxon>Cystobacterineae</taxon>
        <taxon>Archangiaceae</taxon>
        <taxon>Archangium</taxon>
    </lineage>
</organism>
<name>A0A084SPS5_9BACT</name>
<evidence type="ECO:0000313" key="2">
    <source>
        <dbReference type="Proteomes" id="UP000028547"/>
    </source>
</evidence>
<dbReference type="EMBL" id="JPMI01000209">
    <property type="protein sequence ID" value="KFA90460.1"/>
    <property type="molecule type" value="Genomic_DNA"/>
</dbReference>
<dbReference type="AlphaFoldDB" id="A0A084SPS5"/>
<dbReference type="RefSeq" id="WP_043402154.1">
    <property type="nucleotide sequence ID" value="NZ_JPMI01000209.1"/>
</dbReference>
<sequence length="349" mass="38355">MGLSFLVTGGYFDASGEGVVWHVDLERERAEPFLRWSPPVHLHVPRKGFSGGCRMGEHLYVAAHCAVVRIDISRAVVSGVLHQPSFNDLHHVAVSQGRLYIANTGLGAVDIHELGGRFIGSHALLPAWANHRRMAGGDPSGWSEVLDSGWDGAEPVPWPRQRDEDGYHDLGGNRIGAPFARLKVPDHLHPNHVCVTPSQTLVTCLYDGTVRDLRTFDTVLTLPEAHPHDGLIAADAFWTTSIDGLVRAVPLRDGRVMGEAGTRLRVFETGHAGWCRGLWSDGRLLAVGLTEVRRGRMPRHRWADREPEGTETSILLLALPEGRLLARVELTDGERHSKIYSILPLGETG</sequence>
<comment type="caution">
    <text evidence="1">The sequence shown here is derived from an EMBL/GenBank/DDBJ whole genome shotgun (WGS) entry which is preliminary data.</text>
</comment>
<proteinExistence type="predicted"/>
<reference evidence="1 2" key="1">
    <citation type="submission" date="2014-07" db="EMBL/GenBank/DDBJ databases">
        <title>Draft Genome Sequence of Gephyronic Acid Producer, Cystobacter violaceus Strain Cb vi76.</title>
        <authorList>
            <person name="Stevens D.C."/>
            <person name="Young J."/>
            <person name="Carmichael R."/>
            <person name="Tan J."/>
            <person name="Taylor R.E."/>
        </authorList>
    </citation>
    <scope>NUCLEOTIDE SEQUENCE [LARGE SCALE GENOMIC DNA]</scope>
    <source>
        <strain evidence="1 2">Cb vi76</strain>
    </source>
</reference>
<evidence type="ECO:0000313" key="1">
    <source>
        <dbReference type="EMBL" id="KFA90460.1"/>
    </source>
</evidence>
<gene>
    <name evidence="1" type="ORF">Q664_28115</name>
</gene>
<protein>
    <submittedName>
        <fullName evidence="1">Uncharacterized protein</fullName>
    </submittedName>
</protein>
<dbReference type="InterPro" id="IPR011041">
    <property type="entry name" value="Quinoprot_gluc/sorb_DH_b-prop"/>
</dbReference>
<dbReference type="SUPFAM" id="SSF50952">
    <property type="entry name" value="Soluble quinoprotein glucose dehydrogenase"/>
    <property type="match status" value="1"/>
</dbReference>
<dbReference type="Proteomes" id="UP000028547">
    <property type="component" value="Unassembled WGS sequence"/>
</dbReference>
<accession>A0A084SPS5</accession>